<reference evidence="1 2" key="1">
    <citation type="submission" date="2020-07" db="EMBL/GenBank/DDBJ databases">
        <title>Halophilic bacteria isolated from french cheeses.</title>
        <authorList>
            <person name="Kothe C.I."/>
            <person name="Farah-Kraiem B."/>
            <person name="Renault P."/>
            <person name="Dridi B."/>
        </authorList>
    </citation>
    <scope>NUCLEOTIDE SEQUENCE [LARGE SCALE GENOMIC DNA]</scope>
    <source>
        <strain evidence="1 2">FME1</strain>
    </source>
</reference>
<protein>
    <submittedName>
        <fullName evidence="1">Uncharacterized protein</fullName>
    </submittedName>
</protein>
<evidence type="ECO:0000313" key="1">
    <source>
        <dbReference type="EMBL" id="MBE0401115.1"/>
    </source>
</evidence>
<dbReference type="Proteomes" id="UP001645039">
    <property type="component" value="Unassembled WGS sequence"/>
</dbReference>
<name>A0ABR9F3S7_9GAMM</name>
<comment type="caution">
    <text evidence="1">The sequence shown here is derived from an EMBL/GenBank/DDBJ whole genome shotgun (WGS) entry which is preliminary data.</text>
</comment>
<proteinExistence type="predicted"/>
<evidence type="ECO:0000313" key="2">
    <source>
        <dbReference type="Proteomes" id="UP001645039"/>
    </source>
</evidence>
<gene>
    <name evidence="1" type="ORF">EI168_13525</name>
</gene>
<accession>A0ABR9F3S7</accession>
<dbReference type="EMBL" id="RRZD01000012">
    <property type="protein sequence ID" value="MBE0401115.1"/>
    <property type="molecule type" value="Genomic_DNA"/>
</dbReference>
<dbReference type="RefSeq" id="WP_192536102.1">
    <property type="nucleotide sequence ID" value="NZ_RRZD01000012.1"/>
</dbReference>
<keyword evidence="2" id="KW-1185">Reference proteome</keyword>
<organism evidence="1 2">
    <name type="scientific">Halomonas casei</name>
    <dbReference type="NCBI Taxonomy" id="2742613"/>
    <lineage>
        <taxon>Bacteria</taxon>
        <taxon>Pseudomonadati</taxon>
        <taxon>Pseudomonadota</taxon>
        <taxon>Gammaproteobacteria</taxon>
        <taxon>Oceanospirillales</taxon>
        <taxon>Halomonadaceae</taxon>
        <taxon>Halomonas</taxon>
    </lineage>
</organism>
<sequence length="79" mass="9102">MTANHFSPECPECNSRLKRLPATRRDQTHVYCMDCGHDFGRYEYIVERYRSELETLEAKLGLPPATADEAPIDANEQRS</sequence>